<keyword evidence="2" id="KW-0597">Phosphoprotein</keyword>
<keyword evidence="4 13" id="KW-0812">Transmembrane</keyword>
<evidence type="ECO:0000313" key="17">
    <source>
        <dbReference type="Proteomes" id="UP000663760"/>
    </source>
</evidence>
<evidence type="ECO:0000256" key="3">
    <source>
        <dbReference type="ARBA" id="ARBA00022614"/>
    </source>
</evidence>
<feature type="region of interest" description="Disordered" evidence="12">
    <location>
        <begin position="600"/>
        <end position="638"/>
    </location>
</feature>
<dbReference type="InterPro" id="IPR032675">
    <property type="entry name" value="LRR_dom_sf"/>
</dbReference>
<dbReference type="SUPFAM" id="SSF52058">
    <property type="entry name" value="L domain-like"/>
    <property type="match status" value="1"/>
</dbReference>
<evidence type="ECO:0000256" key="10">
    <source>
        <dbReference type="ARBA" id="ARBA00023136"/>
    </source>
</evidence>
<feature type="binding site" evidence="11">
    <location>
        <position position="360"/>
    </location>
    <ligand>
        <name>ATP</name>
        <dbReference type="ChEBI" id="CHEBI:30616"/>
    </ligand>
</feature>
<evidence type="ECO:0000256" key="2">
    <source>
        <dbReference type="ARBA" id="ARBA00022553"/>
    </source>
</evidence>
<dbReference type="PROSITE" id="PS50011">
    <property type="entry name" value="PROTEIN_KINASE_DOM"/>
    <property type="match status" value="1"/>
</dbReference>
<feature type="chain" id="PRO_5029910566" description="Protein kinase domain-containing protein" evidence="14">
    <location>
        <begin position="25"/>
        <end position="638"/>
    </location>
</feature>
<evidence type="ECO:0000256" key="4">
    <source>
        <dbReference type="ARBA" id="ARBA00022692"/>
    </source>
</evidence>
<name>A0A7I8L018_SPIIN</name>
<proteinExistence type="predicted"/>
<keyword evidence="7 11" id="KW-0547">Nucleotide-binding</keyword>
<dbReference type="InterPro" id="IPR017441">
    <property type="entry name" value="Protein_kinase_ATP_BS"/>
</dbReference>
<gene>
    <name evidence="16" type="ORF">SI8410_09013346</name>
</gene>
<dbReference type="InterPro" id="IPR050994">
    <property type="entry name" value="At_inactive_RLKs"/>
</dbReference>
<evidence type="ECO:0000256" key="11">
    <source>
        <dbReference type="PROSITE-ProRule" id="PRU10141"/>
    </source>
</evidence>
<keyword evidence="9 13" id="KW-1133">Transmembrane helix</keyword>
<keyword evidence="3" id="KW-0433">Leucine-rich repeat</keyword>
<dbReference type="PROSITE" id="PS00107">
    <property type="entry name" value="PROTEIN_KINASE_ATP"/>
    <property type="match status" value="1"/>
</dbReference>
<dbReference type="GO" id="GO:0005524">
    <property type="term" value="F:ATP binding"/>
    <property type="evidence" value="ECO:0007669"/>
    <property type="project" value="UniProtKB-UniRule"/>
</dbReference>
<dbReference type="Pfam" id="PF08263">
    <property type="entry name" value="LRRNT_2"/>
    <property type="match status" value="1"/>
</dbReference>
<evidence type="ECO:0000313" key="16">
    <source>
        <dbReference type="EMBL" id="CAA7402668.1"/>
    </source>
</evidence>
<dbReference type="InterPro" id="IPR000719">
    <property type="entry name" value="Prot_kinase_dom"/>
</dbReference>
<dbReference type="InterPro" id="IPR001245">
    <property type="entry name" value="Ser-Thr/Tyr_kinase_cat_dom"/>
</dbReference>
<dbReference type="Gene3D" id="3.30.200.20">
    <property type="entry name" value="Phosphorylase Kinase, domain 1"/>
    <property type="match status" value="1"/>
</dbReference>
<dbReference type="EMBL" id="LR746272">
    <property type="protein sequence ID" value="CAA7402668.1"/>
    <property type="molecule type" value="Genomic_DNA"/>
</dbReference>
<dbReference type="InterPro" id="IPR001611">
    <property type="entry name" value="Leu-rich_rpt"/>
</dbReference>
<evidence type="ECO:0000259" key="15">
    <source>
        <dbReference type="PROSITE" id="PS50011"/>
    </source>
</evidence>
<dbReference type="PANTHER" id="PTHR48010:SF6">
    <property type="entry name" value="OS01G0223600 PROTEIN"/>
    <property type="match status" value="1"/>
</dbReference>
<protein>
    <recommendedName>
        <fullName evidence="15">Protein kinase domain-containing protein</fullName>
    </recommendedName>
</protein>
<feature type="domain" description="Protein kinase" evidence="15">
    <location>
        <begin position="332"/>
        <end position="603"/>
    </location>
</feature>
<dbReference type="Proteomes" id="UP000663760">
    <property type="component" value="Chromosome 9"/>
</dbReference>
<dbReference type="FunFam" id="3.30.200.20:FF:000307">
    <property type="entry name" value="pollen receptor-like kinase 1"/>
    <property type="match status" value="1"/>
</dbReference>
<dbReference type="FunFam" id="3.80.10.10:FF:000234">
    <property type="entry name" value="Probable inactive receptor kinase RLK902"/>
    <property type="match status" value="1"/>
</dbReference>
<sequence>MEAAFALLISLLLLCSRASPPVAAEPLLDRVALLDFINNIRHSRPLNWNPFTPVCNNWIGVSCNDDETRVISLRLPAVGLIGPIPPNTLSRLTALQKLSLRSNNISGSFPADFAQLASLTDLHLHSNRLSGPLPSNFSVWSNLTAVNLSANLFNGSIPSSISNNTKLTVLKLSNNSLSGEIPDLQLPNLKLLDLSFNRLEGTIPQSLQRFPMSSFLGNSLQVFPTSPSPSPLSPLPLAPSIRPVPRPNKLGIYLSETVILGIIAGSCALVFVMFGLFLFVFCSRKEQSSASGKPSGGDRSPEKAVAIKEDEKNRIIFFGGSSLAFDLEDLLRASAEVLGKGTFGTAYKANLEDSTTVVVKRLKEVGVGKKEFEQQMELVGTIKHENVAELKAYYYSKDEKLIIYDYLSSGSLSSMLHGKRGEERSPPDWETRLRAALGAARGLAHVHTQNGGKFVHGNVKSSNVFLNRRQDGCVGDVGLAAVMNSAVPSTSRTAGYKAPEVFDIRKATQASDVYSFGVLLLELLTGKSPVYAGGGEEVVHLVRWVHSVVREEWTAEVFDVELIKYPNIEEEMVELLQVAMACVARSPEKRPKMPEVVKMIEGVRQVEPGRRRPSTDGDSEGSSAATPTAPSLETRHRK</sequence>
<keyword evidence="8 11" id="KW-0067">ATP-binding</keyword>
<keyword evidence="10 13" id="KW-0472">Membrane</keyword>
<evidence type="ECO:0000256" key="6">
    <source>
        <dbReference type="ARBA" id="ARBA00022737"/>
    </source>
</evidence>
<keyword evidence="5 14" id="KW-0732">Signal</keyword>
<keyword evidence="17" id="KW-1185">Reference proteome</keyword>
<dbReference type="AlphaFoldDB" id="A0A7I8L018"/>
<evidence type="ECO:0000256" key="9">
    <source>
        <dbReference type="ARBA" id="ARBA00022989"/>
    </source>
</evidence>
<dbReference type="Pfam" id="PF07714">
    <property type="entry name" value="PK_Tyr_Ser-Thr"/>
    <property type="match status" value="1"/>
</dbReference>
<dbReference type="PRINTS" id="PR00019">
    <property type="entry name" value="LEURICHRPT"/>
</dbReference>
<evidence type="ECO:0000256" key="5">
    <source>
        <dbReference type="ARBA" id="ARBA00022729"/>
    </source>
</evidence>
<evidence type="ECO:0000256" key="1">
    <source>
        <dbReference type="ARBA" id="ARBA00004162"/>
    </source>
</evidence>
<dbReference type="Pfam" id="PF00560">
    <property type="entry name" value="LRR_1"/>
    <property type="match status" value="2"/>
</dbReference>
<evidence type="ECO:0000256" key="8">
    <source>
        <dbReference type="ARBA" id="ARBA00022840"/>
    </source>
</evidence>
<dbReference type="Gene3D" id="1.10.510.10">
    <property type="entry name" value="Transferase(Phosphotransferase) domain 1"/>
    <property type="match status" value="1"/>
</dbReference>
<dbReference type="OrthoDB" id="676979at2759"/>
<keyword evidence="6" id="KW-0677">Repeat</keyword>
<dbReference type="SUPFAM" id="SSF56112">
    <property type="entry name" value="Protein kinase-like (PK-like)"/>
    <property type="match status" value="1"/>
</dbReference>
<dbReference type="Gene3D" id="3.80.10.10">
    <property type="entry name" value="Ribonuclease Inhibitor"/>
    <property type="match status" value="1"/>
</dbReference>
<reference evidence="16" key="1">
    <citation type="submission" date="2020-02" db="EMBL/GenBank/DDBJ databases">
        <authorList>
            <person name="Scholz U."/>
            <person name="Mascher M."/>
            <person name="Fiebig A."/>
        </authorList>
    </citation>
    <scope>NUCLEOTIDE SEQUENCE</scope>
</reference>
<feature type="transmembrane region" description="Helical" evidence="13">
    <location>
        <begin position="258"/>
        <end position="281"/>
    </location>
</feature>
<accession>A0A7I8L018</accession>
<evidence type="ECO:0000256" key="12">
    <source>
        <dbReference type="SAM" id="MobiDB-lite"/>
    </source>
</evidence>
<dbReference type="PANTHER" id="PTHR48010">
    <property type="entry name" value="OS05G0588300 PROTEIN"/>
    <property type="match status" value="1"/>
</dbReference>
<feature type="signal peptide" evidence="14">
    <location>
        <begin position="1"/>
        <end position="24"/>
    </location>
</feature>
<comment type="subcellular location">
    <subcellularLocation>
        <location evidence="1">Cell membrane</location>
        <topology evidence="1">Single-pass membrane protein</topology>
    </subcellularLocation>
</comment>
<dbReference type="GO" id="GO:0005886">
    <property type="term" value="C:plasma membrane"/>
    <property type="evidence" value="ECO:0007669"/>
    <property type="project" value="UniProtKB-SubCell"/>
</dbReference>
<dbReference type="GO" id="GO:0004672">
    <property type="term" value="F:protein kinase activity"/>
    <property type="evidence" value="ECO:0007669"/>
    <property type="project" value="InterPro"/>
</dbReference>
<evidence type="ECO:0000256" key="14">
    <source>
        <dbReference type="SAM" id="SignalP"/>
    </source>
</evidence>
<dbReference type="InterPro" id="IPR011009">
    <property type="entry name" value="Kinase-like_dom_sf"/>
</dbReference>
<evidence type="ECO:0000256" key="7">
    <source>
        <dbReference type="ARBA" id="ARBA00022741"/>
    </source>
</evidence>
<dbReference type="FunFam" id="1.10.510.10:FF:000095">
    <property type="entry name" value="protein STRUBBELIG-RECEPTOR FAMILY 8"/>
    <property type="match status" value="1"/>
</dbReference>
<dbReference type="Pfam" id="PF13855">
    <property type="entry name" value="LRR_8"/>
    <property type="match status" value="1"/>
</dbReference>
<dbReference type="InterPro" id="IPR013210">
    <property type="entry name" value="LRR_N_plant-typ"/>
</dbReference>
<evidence type="ECO:0000256" key="13">
    <source>
        <dbReference type="SAM" id="Phobius"/>
    </source>
</evidence>
<organism evidence="16 17">
    <name type="scientific">Spirodela intermedia</name>
    <name type="common">Intermediate duckweed</name>
    <dbReference type="NCBI Taxonomy" id="51605"/>
    <lineage>
        <taxon>Eukaryota</taxon>
        <taxon>Viridiplantae</taxon>
        <taxon>Streptophyta</taxon>
        <taxon>Embryophyta</taxon>
        <taxon>Tracheophyta</taxon>
        <taxon>Spermatophyta</taxon>
        <taxon>Magnoliopsida</taxon>
        <taxon>Liliopsida</taxon>
        <taxon>Araceae</taxon>
        <taxon>Lemnoideae</taxon>
        <taxon>Spirodela</taxon>
    </lineage>
</organism>
<feature type="compositionally biased region" description="Polar residues" evidence="12">
    <location>
        <begin position="620"/>
        <end position="631"/>
    </location>
</feature>